<evidence type="ECO:0000256" key="6">
    <source>
        <dbReference type="SAM" id="Phobius"/>
    </source>
</evidence>
<dbReference type="SUPFAM" id="SSF103473">
    <property type="entry name" value="MFS general substrate transporter"/>
    <property type="match status" value="1"/>
</dbReference>
<keyword evidence="8" id="KW-1185">Reference proteome</keyword>
<evidence type="ECO:0000256" key="3">
    <source>
        <dbReference type="ARBA" id="ARBA00022692"/>
    </source>
</evidence>
<evidence type="ECO:0000313" key="8">
    <source>
        <dbReference type="Proteomes" id="UP000014680"/>
    </source>
</evidence>
<feature type="transmembrane region" description="Helical" evidence="6">
    <location>
        <begin position="206"/>
        <end position="229"/>
    </location>
</feature>
<evidence type="ECO:0000256" key="5">
    <source>
        <dbReference type="ARBA" id="ARBA00023136"/>
    </source>
</evidence>
<feature type="transmembrane region" description="Helical" evidence="6">
    <location>
        <begin position="241"/>
        <end position="266"/>
    </location>
</feature>
<dbReference type="AlphaFoldDB" id="A0A0A1TV53"/>
<feature type="transmembrane region" description="Helical" evidence="6">
    <location>
        <begin position="68"/>
        <end position="95"/>
    </location>
</feature>
<accession>A0A0A1TV53</accession>
<comment type="subcellular location">
    <subcellularLocation>
        <location evidence="1">Membrane</location>
        <topology evidence="1">Multi-pass membrane protein</topology>
    </subcellularLocation>
</comment>
<gene>
    <name evidence="7" type="ORF">EIN_064240</name>
</gene>
<feature type="transmembrane region" description="Helical" evidence="6">
    <location>
        <begin position="278"/>
        <end position="302"/>
    </location>
</feature>
<dbReference type="GeneID" id="14883226"/>
<feature type="transmembrane region" description="Helical" evidence="6">
    <location>
        <begin position="318"/>
        <end position="341"/>
    </location>
</feature>
<dbReference type="InterPro" id="IPR036259">
    <property type="entry name" value="MFS_trans_sf"/>
</dbReference>
<dbReference type="PANTHER" id="PTHR19432:SF26">
    <property type="entry name" value="MAJOR FACILITATOR SUPERFAMILY (MFS) PROFILE DOMAIN-CONTAINING PROTEIN"/>
    <property type="match status" value="1"/>
</dbReference>
<organism evidence="7 8">
    <name type="scientific">Entamoeba invadens IP1</name>
    <dbReference type="NCBI Taxonomy" id="370355"/>
    <lineage>
        <taxon>Eukaryota</taxon>
        <taxon>Amoebozoa</taxon>
        <taxon>Evosea</taxon>
        <taxon>Archamoebae</taxon>
        <taxon>Mastigamoebida</taxon>
        <taxon>Entamoebidae</taxon>
        <taxon>Entamoeba</taxon>
    </lineage>
</organism>
<evidence type="ECO:0000256" key="1">
    <source>
        <dbReference type="ARBA" id="ARBA00004141"/>
    </source>
</evidence>
<keyword evidence="5 6" id="KW-0472">Membrane</keyword>
<dbReference type="GO" id="GO:0016020">
    <property type="term" value="C:membrane"/>
    <property type="evidence" value="ECO:0007669"/>
    <property type="project" value="UniProtKB-SubCell"/>
</dbReference>
<dbReference type="VEuPathDB" id="AmoebaDB:EIN_064240"/>
<dbReference type="EMBL" id="KB207140">
    <property type="protein sequence ID" value="ELP84209.1"/>
    <property type="molecule type" value="Genomic_DNA"/>
</dbReference>
<name>A0A0A1TV53_ENTIV</name>
<proteinExistence type="predicted"/>
<keyword evidence="4 6" id="KW-1133">Transmembrane helix</keyword>
<evidence type="ECO:0000256" key="4">
    <source>
        <dbReference type="ARBA" id="ARBA00022989"/>
    </source>
</evidence>
<dbReference type="Proteomes" id="UP000014680">
    <property type="component" value="Unassembled WGS sequence"/>
</dbReference>
<evidence type="ECO:0000256" key="2">
    <source>
        <dbReference type="ARBA" id="ARBA00022448"/>
    </source>
</evidence>
<dbReference type="PANTHER" id="PTHR19432">
    <property type="entry name" value="SUGAR TRANSPORTER"/>
    <property type="match status" value="1"/>
</dbReference>
<keyword evidence="2" id="KW-0813">Transport</keyword>
<dbReference type="OrthoDB" id="28755at2759"/>
<dbReference type="KEGG" id="eiv:EIN_064240"/>
<feature type="transmembrane region" description="Helical" evidence="6">
    <location>
        <begin position="35"/>
        <end position="56"/>
    </location>
</feature>
<sequence length="366" mass="41823">MFGLSVFYIGSNTLQVVSRTLVLDIIPIEHQHPCALMFITHSALAKTLAHFTFFLVNVATEFESDSQYTANCIALLILFVVDLILVPVSSFTTFFTATESYSFSETSIENKRLSKFMTTVFNTCAGLNRYTLLVWIILFLGWTANLAFENSNSELYHIFSISNDEEYWINPKAMFELQHLVIALSQLTYCFYMFKRQTYPWYSMFITNGISSVTMTLPFVISLVISFFYEEINKELFVNMSMIFLTVFVVPVGLNVAQLLSVPFALLKNLVSGEFFGISVGLYNAAIILSKFVVYVVTYFLFKNYEGSKGNEDLEGNYYIMIATSLTIILYLITAVASYFFKIVYKYKEPKSIEQDQSLSTYNPVD</sequence>
<evidence type="ECO:0000313" key="7">
    <source>
        <dbReference type="EMBL" id="ELP84209.1"/>
    </source>
</evidence>
<dbReference type="GO" id="GO:0008506">
    <property type="term" value="F:sucrose:proton symporter activity"/>
    <property type="evidence" value="ECO:0007669"/>
    <property type="project" value="TreeGrafter"/>
</dbReference>
<dbReference type="RefSeq" id="XP_004183555.1">
    <property type="nucleotide sequence ID" value="XM_004183507.1"/>
</dbReference>
<keyword evidence="3 6" id="KW-0812">Transmembrane</keyword>
<protein>
    <submittedName>
        <fullName evidence="7">Uncharacterized protein</fullName>
    </submittedName>
</protein>
<feature type="transmembrane region" description="Helical" evidence="6">
    <location>
        <begin position="116"/>
        <end position="142"/>
    </location>
</feature>
<reference evidence="7 8" key="1">
    <citation type="submission" date="2012-10" db="EMBL/GenBank/DDBJ databases">
        <authorList>
            <person name="Zafar N."/>
            <person name="Inman J."/>
            <person name="Hall N."/>
            <person name="Lorenzi H."/>
            <person name="Caler E."/>
        </authorList>
    </citation>
    <scope>NUCLEOTIDE SEQUENCE [LARGE SCALE GENOMIC DNA]</scope>
    <source>
        <strain evidence="7 8">IP1</strain>
    </source>
</reference>